<dbReference type="EMBL" id="VSSQ01085927">
    <property type="protein sequence ID" value="MPN33424.1"/>
    <property type="molecule type" value="Genomic_DNA"/>
</dbReference>
<evidence type="ECO:0000313" key="1">
    <source>
        <dbReference type="EMBL" id="MPN33424.1"/>
    </source>
</evidence>
<reference evidence="1" key="1">
    <citation type="submission" date="2019-08" db="EMBL/GenBank/DDBJ databases">
        <authorList>
            <person name="Kucharzyk K."/>
            <person name="Murdoch R.W."/>
            <person name="Higgins S."/>
            <person name="Loffler F."/>
        </authorList>
    </citation>
    <scope>NUCLEOTIDE SEQUENCE</scope>
</reference>
<protein>
    <submittedName>
        <fullName evidence="1">Uncharacterized protein</fullName>
    </submittedName>
</protein>
<gene>
    <name evidence="1" type="ORF">SDC9_180911</name>
</gene>
<proteinExistence type="predicted"/>
<name>A0A645HBF7_9ZZZZ</name>
<accession>A0A645HBF7</accession>
<dbReference type="AlphaFoldDB" id="A0A645HBF7"/>
<comment type="caution">
    <text evidence="1">The sequence shown here is derived from an EMBL/GenBank/DDBJ whole genome shotgun (WGS) entry which is preliminary data.</text>
</comment>
<sequence>MLKFLNHVNELLKFKVKQISVDLCVNRMLNFATNIILYKLINKN</sequence>
<organism evidence="1">
    <name type="scientific">bioreactor metagenome</name>
    <dbReference type="NCBI Taxonomy" id="1076179"/>
    <lineage>
        <taxon>unclassified sequences</taxon>
        <taxon>metagenomes</taxon>
        <taxon>ecological metagenomes</taxon>
    </lineage>
</organism>